<keyword evidence="3 11" id="KW-0633">Potassium transport</keyword>
<keyword evidence="14" id="KW-1185">Reference proteome</keyword>
<keyword evidence="4 11" id="KW-0812">Transmembrane</keyword>
<dbReference type="GO" id="GO:0005524">
    <property type="term" value="F:ATP binding"/>
    <property type="evidence" value="ECO:0007669"/>
    <property type="project" value="UniProtKB-UniRule"/>
</dbReference>
<evidence type="ECO:0000256" key="3">
    <source>
        <dbReference type="ARBA" id="ARBA00022538"/>
    </source>
</evidence>
<sequence>MNSIVYTTKTQHAVMGLRASLALLFVCGVVYTGTVTQLGGALFPVQAKGSVIHRDNVAMGSEFIAQPFVNPAYFFSRPSAVGYDPMATGGSNLAPSNPALRERVMATSQEIQARESVQAADIPVDLLATSGAGLDPHISPAAAKLQVARVAQARQLAEPQVLTLVAQFIEPPQWGIFGQARVNVLKLNLALDQIAKHAQ</sequence>
<dbReference type="EMBL" id="JABAEB010000003">
    <property type="protein sequence ID" value="NLQ22566.1"/>
    <property type="molecule type" value="Genomic_DNA"/>
</dbReference>
<dbReference type="PANTHER" id="PTHR30042:SF2">
    <property type="entry name" value="POTASSIUM-TRANSPORTING ATPASE KDPC SUBUNIT"/>
    <property type="match status" value="1"/>
</dbReference>
<dbReference type="NCBIfam" id="NF001454">
    <property type="entry name" value="PRK00315.1"/>
    <property type="match status" value="1"/>
</dbReference>
<organism evidence="13">
    <name type="scientific">Shewanella oncorhynchi</name>
    <dbReference type="NCBI Taxonomy" id="2726434"/>
    <lineage>
        <taxon>Bacteria</taxon>
        <taxon>Pseudomonadati</taxon>
        <taxon>Pseudomonadota</taxon>
        <taxon>Gammaproteobacteria</taxon>
        <taxon>Alteromonadales</taxon>
        <taxon>Shewanellaceae</taxon>
        <taxon>Shewanella</taxon>
    </lineage>
</organism>
<dbReference type="Pfam" id="PF02669">
    <property type="entry name" value="KdpC"/>
    <property type="match status" value="1"/>
</dbReference>
<keyword evidence="5 11" id="KW-0547">Nucleotide-binding</keyword>
<evidence type="ECO:0000313" key="13">
    <source>
        <dbReference type="EMBL" id="WMB71294.1"/>
    </source>
</evidence>
<keyword evidence="7 11" id="KW-0630">Potassium</keyword>
<evidence type="ECO:0000256" key="2">
    <source>
        <dbReference type="ARBA" id="ARBA00022475"/>
    </source>
</evidence>
<protein>
    <recommendedName>
        <fullName evidence="11">Potassium-transporting ATPase KdpC subunit</fullName>
    </recommendedName>
    <alternativeName>
        <fullName evidence="11">ATP phosphohydrolase [potassium-transporting] C chain</fullName>
    </alternativeName>
    <alternativeName>
        <fullName evidence="11">Potassium-binding and translocating subunit C</fullName>
    </alternativeName>
    <alternativeName>
        <fullName evidence="11">Potassium-translocating ATPase C chain</fullName>
    </alternativeName>
</protein>
<accession>A0AA50K9Y9</accession>
<dbReference type="KEGG" id="sog:RA178_12690"/>
<reference evidence="12 14" key="1">
    <citation type="submission" date="2020-04" db="EMBL/GenBank/DDBJ databases">
        <title>The first description of lens atrophy caused by putative novel Shewanella sp. that is a new emerging pathogen for cultured rainbow trout?</title>
        <authorList>
            <person name="Saticioglu I.B."/>
            <person name="Duman M."/>
            <person name="Altun S."/>
        </authorList>
    </citation>
    <scope>NUCLEOTIDE SEQUENCE [LARGE SCALE GENOMIC DNA]</scope>
    <source>
        <strain evidence="12 14">S-1</strain>
    </source>
</reference>
<proteinExistence type="inferred from homology"/>
<keyword evidence="1 11" id="KW-0813">Transport</keyword>
<keyword evidence="8 11" id="KW-1133">Transmembrane helix</keyword>
<dbReference type="RefSeq" id="WP_168824074.1">
    <property type="nucleotide sequence ID" value="NZ_CP132914.1"/>
</dbReference>
<evidence type="ECO:0000313" key="14">
    <source>
        <dbReference type="Proteomes" id="UP000527352"/>
    </source>
</evidence>
<dbReference type="PIRSF" id="PIRSF001296">
    <property type="entry name" value="K_ATPase_KdpC"/>
    <property type="match status" value="1"/>
</dbReference>
<evidence type="ECO:0000256" key="4">
    <source>
        <dbReference type="ARBA" id="ARBA00022692"/>
    </source>
</evidence>
<reference evidence="13" key="2">
    <citation type="submission" date="2023-08" db="EMBL/GenBank/DDBJ databases">
        <title>Complete genome sequence of Shewanella oncorhynchi Z-P2, a siderophore putrebactin-producing bacterium.</title>
        <authorList>
            <person name="Zhang Y."/>
        </authorList>
    </citation>
    <scope>NUCLEOTIDE SEQUENCE</scope>
    <source>
        <strain evidence="13">Z-P2</strain>
    </source>
</reference>
<evidence type="ECO:0000256" key="1">
    <source>
        <dbReference type="ARBA" id="ARBA00022448"/>
    </source>
</evidence>
<dbReference type="Proteomes" id="UP000527352">
    <property type="component" value="Unassembled WGS sequence"/>
</dbReference>
<dbReference type="EMBL" id="CP132914">
    <property type="protein sequence ID" value="WMB71294.1"/>
    <property type="molecule type" value="Genomic_DNA"/>
</dbReference>
<dbReference type="NCBIfam" id="TIGR00681">
    <property type="entry name" value="kdpC"/>
    <property type="match status" value="1"/>
</dbReference>
<evidence type="ECO:0000256" key="7">
    <source>
        <dbReference type="ARBA" id="ARBA00022958"/>
    </source>
</evidence>
<keyword evidence="10 11" id="KW-0472">Membrane</keyword>
<dbReference type="PANTHER" id="PTHR30042">
    <property type="entry name" value="POTASSIUM-TRANSPORTING ATPASE C CHAIN"/>
    <property type="match status" value="1"/>
</dbReference>
<dbReference type="InterPro" id="IPR003820">
    <property type="entry name" value="KdpC"/>
</dbReference>
<comment type="function">
    <text evidence="11">Part of the high-affinity ATP-driven potassium transport (or Kdp) system, which catalyzes the hydrolysis of ATP coupled with the electrogenic transport of potassium into the cytoplasm. This subunit acts as a catalytic chaperone that increases the ATP-binding affinity of the ATP-hydrolyzing subunit KdpB by the formation of a transient KdpB/KdpC/ATP ternary complex.</text>
</comment>
<gene>
    <name evidence="11 13" type="primary">kdpC</name>
    <name evidence="12" type="ORF">HGO26_06685</name>
    <name evidence="13" type="ORF">RA178_12690</name>
</gene>
<comment type="subcellular location">
    <subcellularLocation>
        <location evidence="11">Cell membrane</location>
        <topology evidence="11">Single-pass membrane protein</topology>
    </subcellularLocation>
</comment>
<evidence type="ECO:0000256" key="10">
    <source>
        <dbReference type="ARBA" id="ARBA00023136"/>
    </source>
</evidence>
<evidence type="ECO:0000256" key="9">
    <source>
        <dbReference type="ARBA" id="ARBA00023065"/>
    </source>
</evidence>
<name>A0AA50K9Y9_9GAMM</name>
<keyword evidence="9 11" id="KW-0406">Ion transport</keyword>
<keyword evidence="6 11" id="KW-0067">ATP-binding</keyword>
<evidence type="ECO:0000256" key="6">
    <source>
        <dbReference type="ARBA" id="ARBA00022840"/>
    </source>
</evidence>
<dbReference type="HAMAP" id="MF_00276">
    <property type="entry name" value="KdpC"/>
    <property type="match status" value="1"/>
</dbReference>
<dbReference type="AlphaFoldDB" id="A0AA50K9Y9"/>
<comment type="similarity">
    <text evidence="11">Belongs to the KdpC family.</text>
</comment>
<feature type="transmembrane region" description="Helical" evidence="11">
    <location>
        <begin position="21"/>
        <end position="43"/>
    </location>
</feature>
<evidence type="ECO:0000256" key="8">
    <source>
        <dbReference type="ARBA" id="ARBA00022989"/>
    </source>
</evidence>
<dbReference type="GeneID" id="301340055"/>
<dbReference type="GO" id="GO:0008556">
    <property type="term" value="F:P-type potassium transmembrane transporter activity"/>
    <property type="evidence" value="ECO:0007669"/>
    <property type="project" value="InterPro"/>
</dbReference>
<keyword evidence="2 11" id="KW-1003">Cell membrane</keyword>
<comment type="subunit">
    <text evidence="11">The system is composed of three essential subunits: KdpA, KdpB and KdpC.</text>
</comment>
<evidence type="ECO:0000256" key="11">
    <source>
        <dbReference type="HAMAP-Rule" id="MF_00276"/>
    </source>
</evidence>
<evidence type="ECO:0000256" key="5">
    <source>
        <dbReference type="ARBA" id="ARBA00022741"/>
    </source>
</evidence>
<evidence type="ECO:0000313" key="12">
    <source>
        <dbReference type="EMBL" id="NLQ22566.1"/>
    </source>
</evidence>
<dbReference type="GO" id="GO:0005886">
    <property type="term" value="C:plasma membrane"/>
    <property type="evidence" value="ECO:0007669"/>
    <property type="project" value="UniProtKB-SubCell"/>
</dbReference>
<dbReference type="Proteomes" id="UP001236800">
    <property type="component" value="Chromosome"/>
</dbReference>